<proteinExistence type="predicted"/>
<accession>A0ABW5DQ58</accession>
<dbReference type="Pfam" id="PF04101">
    <property type="entry name" value="Glyco_tran_28_C"/>
    <property type="match status" value="1"/>
</dbReference>
<dbReference type="RefSeq" id="WP_379876115.1">
    <property type="nucleotide sequence ID" value="NZ_JBHUIP010000009.1"/>
</dbReference>
<dbReference type="InterPro" id="IPR007235">
    <property type="entry name" value="Glyco_trans_28_C"/>
</dbReference>
<organism evidence="2 3">
    <name type="scientific">Lacibacterium aquatile</name>
    <dbReference type="NCBI Taxonomy" id="1168082"/>
    <lineage>
        <taxon>Bacteria</taxon>
        <taxon>Pseudomonadati</taxon>
        <taxon>Pseudomonadota</taxon>
        <taxon>Alphaproteobacteria</taxon>
        <taxon>Rhodospirillales</taxon>
        <taxon>Rhodospirillaceae</taxon>
    </lineage>
</organism>
<dbReference type="Proteomes" id="UP001597295">
    <property type="component" value="Unassembled WGS sequence"/>
</dbReference>
<feature type="domain" description="Glycosyl transferase family 28 C-terminal" evidence="1">
    <location>
        <begin position="220"/>
        <end position="357"/>
    </location>
</feature>
<evidence type="ECO:0000313" key="3">
    <source>
        <dbReference type="Proteomes" id="UP001597295"/>
    </source>
</evidence>
<dbReference type="PANTHER" id="PTHR21015">
    <property type="entry name" value="UDP-N-ACETYLGLUCOSAMINE--N-ACETYLMURAMYL-(PENTAPEPTIDE) PYROPHOSPHORYL-UNDECAPRENOL N-ACETYLGLUCOSAMINE TRANSFERASE 1"/>
    <property type="match status" value="1"/>
</dbReference>
<sequence>MTSRSVPAKPRLLFHVQHLLGIGHHRRAERLAAALQASGIAVTVARGGTPVEGENWGGAEVRQLPSARIAGTDFQTLIAEDGQPIDDVWRDRRREALLDLFQEIEPDAVLLEGFPFARRQLRFELLPLLDAVAGSRPRPLVLTSVRDILVEKNKPERTAEVLATIERAIDAVLIHGDPTVIPLERSFPQAEALGDKRIYTGYVMPPLPTQKAAEAFDVVVSVGGGAVGRELLEAALHARPLTRFKDRPWLLIAGVMAAQETIDALTAEAGPGVTIARHREDFRALLAGAKLSVSQAGYNTVLDLLQAGTPSVLIPFAAPGETEQTLRAEFLAAAGRVKIVPEDGLTPEAVAEAIEAAADLRGASVDFQGDGAAETARQVWRLLKERVVV</sequence>
<dbReference type="PANTHER" id="PTHR21015:SF28">
    <property type="entry name" value="SLL1722 PROTEIN"/>
    <property type="match status" value="1"/>
</dbReference>
<dbReference type="SUPFAM" id="SSF53756">
    <property type="entry name" value="UDP-Glycosyltransferase/glycogen phosphorylase"/>
    <property type="match status" value="1"/>
</dbReference>
<reference evidence="3" key="1">
    <citation type="journal article" date="2019" name="Int. J. Syst. Evol. Microbiol.">
        <title>The Global Catalogue of Microorganisms (GCM) 10K type strain sequencing project: providing services to taxonomists for standard genome sequencing and annotation.</title>
        <authorList>
            <consortium name="The Broad Institute Genomics Platform"/>
            <consortium name="The Broad Institute Genome Sequencing Center for Infectious Disease"/>
            <person name="Wu L."/>
            <person name="Ma J."/>
        </authorList>
    </citation>
    <scope>NUCLEOTIDE SEQUENCE [LARGE SCALE GENOMIC DNA]</scope>
    <source>
        <strain evidence="3">CGMCC 1.19062</strain>
    </source>
</reference>
<protein>
    <submittedName>
        <fullName evidence="2">Glycosyltransferase family protein</fullName>
    </submittedName>
</protein>
<evidence type="ECO:0000259" key="1">
    <source>
        <dbReference type="Pfam" id="PF04101"/>
    </source>
</evidence>
<dbReference type="Gene3D" id="3.40.50.2000">
    <property type="entry name" value="Glycogen Phosphorylase B"/>
    <property type="match status" value="1"/>
</dbReference>
<gene>
    <name evidence="2" type="ORF">ACFSM5_09610</name>
</gene>
<dbReference type="EMBL" id="JBHUIP010000009">
    <property type="protein sequence ID" value="MFD2263142.1"/>
    <property type="molecule type" value="Genomic_DNA"/>
</dbReference>
<comment type="caution">
    <text evidence="2">The sequence shown here is derived from an EMBL/GenBank/DDBJ whole genome shotgun (WGS) entry which is preliminary data.</text>
</comment>
<name>A0ABW5DQ58_9PROT</name>
<keyword evidence="3" id="KW-1185">Reference proteome</keyword>
<evidence type="ECO:0000313" key="2">
    <source>
        <dbReference type="EMBL" id="MFD2263142.1"/>
    </source>
</evidence>